<feature type="compositionally biased region" description="Polar residues" evidence="1">
    <location>
        <begin position="408"/>
        <end position="432"/>
    </location>
</feature>
<feature type="region of interest" description="Disordered" evidence="1">
    <location>
        <begin position="500"/>
        <end position="598"/>
    </location>
</feature>
<evidence type="ECO:0000259" key="2">
    <source>
        <dbReference type="PROSITE" id="PS50011"/>
    </source>
</evidence>
<dbReference type="PROSITE" id="PS00108">
    <property type="entry name" value="PROTEIN_KINASE_ST"/>
    <property type="match status" value="1"/>
</dbReference>
<dbReference type="Gene3D" id="1.10.510.10">
    <property type="entry name" value="Transferase(Phosphotransferase) domain 1"/>
    <property type="match status" value="1"/>
</dbReference>
<dbReference type="InterPro" id="IPR008271">
    <property type="entry name" value="Ser/Thr_kinase_AS"/>
</dbReference>
<dbReference type="PANTHER" id="PTHR44329">
    <property type="entry name" value="SERINE/THREONINE-PROTEIN KINASE TNNI3K-RELATED"/>
    <property type="match status" value="1"/>
</dbReference>
<reference evidence="3" key="1">
    <citation type="submission" date="2021-01" db="EMBL/GenBank/DDBJ databases">
        <authorList>
            <person name="Kaushik A."/>
        </authorList>
    </citation>
    <scope>NUCLEOTIDE SEQUENCE</scope>
    <source>
        <strain evidence="3">AG3-1AP</strain>
    </source>
</reference>
<feature type="region of interest" description="Disordered" evidence="1">
    <location>
        <begin position="357"/>
        <end position="442"/>
    </location>
</feature>
<dbReference type="InterPro" id="IPR011009">
    <property type="entry name" value="Kinase-like_dom_sf"/>
</dbReference>
<dbReference type="GO" id="GO:0005524">
    <property type="term" value="F:ATP binding"/>
    <property type="evidence" value="ECO:0007669"/>
    <property type="project" value="InterPro"/>
</dbReference>
<comment type="caution">
    <text evidence="3">The sequence shown here is derived from an EMBL/GenBank/DDBJ whole genome shotgun (WGS) entry which is preliminary data.</text>
</comment>
<evidence type="ECO:0000256" key="1">
    <source>
        <dbReference type="SAM" id="MobiDB-lite"/>
    </source>
</evidence>
<dbReference type="SMART" id="SM00220">
    <property type="entry name" value="S_TKc"/>
    <property type="match status" value="1"/>
</dbReference>
<protein>
    <recommendedName>
        <fullName evidence="2">Protein kinase domain-containing protein</fullName>
    </recommendedName>
</protein>
<feature type="domain" description="Protein kinase" evidence="2">
    <location>
        <begin position="87"/>
        <end position="358"/>
    </location>
</feature>
<evidence type="ECO:0000313" key="4">
    <source>
        <dbReference type="Proteomes" id="UP000663831"/>
    </source>
</evidence>
<dbReference type="Proteomes" id="UP000663831">
    <property type="component" value="Unassembled WGS sequence"/>
</dbReference>
<gene>
    <name evidence="3" type="ORF">RDB_LOCUS110661</name>
</gene>
<feature type="compositionally biased region" description="Polar residues" evidence="1">
    <location>
        <begin position="371"/>
        <end position="384"/>
    </location>
</feature>
<dbReference type="SUPFAM" id="SSF56112">
    <property type="entry name" value="Protein kinase-like (PK-like)"/>
    <property type="match status" value="1"/>
</dbReference>
<dbReference type="InterPro" id="IPR001245">
    <property type="entry name" value="Ser-Thr/Tyr_kinase_cat_dom"/>
</dbReference>
<feature type="compositionally biased region" description="Polar residues" evidence="1">
    <location>
        <begin position="569"/>
        <end position="587"/>
    </location>
</feature>
<dbReference type="InterPro" id="IPR051681">
    <property type="entry name" value="Ser/Thr_Kinases-Pseudokinases"/>
</dbReference>
<proteinExistence type="predicted"/>
<name>A0A8H3HAR0_9AGAM</name>
<dbReference type="EMBL" id="CAJMWV010004056">
    <property type="protein sequence ID" value="CAE6492667.1"/>
    <property type="molecule type" value="Genomic_DNA"/>
</dbReference>
<accession>A0A8H3HAR0</accession>
<evidence type="ECO:0000313" key="3">
    <source>
        <dbReference type="EMBL" id="CAE6492667.1"/>
    </source>
</evidence>
<dbReference type="PANTHER" id="PTHR44329:SF214">
    <property type="entry name" value="PROTEIN KINASE DOMAIN-CONTAINING PROTEIN"/>
    <property type="match status" value="1"/>
</dbReference>
<organism evidence="3 4">
    <name type="scientific">Rhizoctonia solani</name>
    <dbReference type="NCBI Taxonomy" id="456999"/>
    <lineage>
        <taxon>Eukaryota</taxon>
        <taxon>Fungi</taxon>
        <taxon>Dikarya</taxon>
        <taxon>Basidiomycota</taxon>
        <taxon>Agaricomycotina</taxon>
        <taxon>Agaricomycetes</taxon>
        <taxon>Cantharellales</taxon>
        <taxon>Ceratobasidiaceae</taxon>
        <taxon>Rhizoctonia</taxon>
    </lineage>
</organism>
<dbReference type="InterPro" id="IPR000719">
    <property type="entry name" value="Prot_kinase_dom"/>
</dbReference>
<dbReference type="Pfam" id="PF07714">
    <property type="entry name" value="PK_Tyr_Ser-Thr"/>
    <property type="match status" value="1"/>
</dbReference>
<dbReference type="PROSITE" id="PS50011">
    <property type="entry name" value="PROTEIN_KINASE_DOM"/>
    <property type="match status" value="1"/>
</dbReference>
<dbReference type="AlphaFoldDB" id="A0A8H3HAR0"/>
<dbReference type="GO" id="GO:0004674">
    <property type="term" value="F:protein serine/threonine kinase activity"/>
    <property type="evidence" value="ECO:0007669"/>
    <property type="project" value="TreeGrafter"/>
</dbReference>
<sequence length="619" mass="68784">MLQVRPTHVVPGPSSGGALLYPGYKANNASFDETNSIISLYGKLYAPSQVSETESVVISGSMPPGKVLAHLSRHGCEDLTSKLDLQSISNGVVSTGGSGDIYRGSLKDGRRVGIKCLRVLVGMDEEGEKQVKRAARELYIWSRCKHPNIQELTGMALHDQRVAMVSPWMKNGNLSWYISRNPGVDRYGLIVQTAAAVAYLRESGVVHGDIKALNFLVSEDHVVKLTDFGSSMVNHSSVKFTATTSSSNMTLRWTAPEIFLGETQHTYEGDVYALGMTILETITGSIPWGDLLDVAVMHNLIQKTHPSRPEARIPTGYRPGDRLWELMVRCWASEPGQRPHATEVRDKLMVINQQHQTASSIDLVTDRSSSDVHTPTKPTSSDVQTGEELPLPTPHENVRNRRFWKRSWGSSQTTSSVAESATRSVPNPQTSPLEKVDKKKQRKLELLEKRRLQEEKGRSRAKGVMVKRELMLVGGNFEPGDWTDPFKISAQWRATMRMPTHPNRQQPLDPSGAQEPHVAIGGQWRGPYEWDDATNNDQSSMSPDQRRLSVLTFATGGSDPSPRRRERNTSFNVYRRSSVSLQDTSSGVKPPRSARSLPSFEQFVSAFSTQARIDEDQSL</sequence>